<dbReference type="InterPro" id="IPR050300">
    <property type="entry name" value="GDXG_lipolytic_enzyme"/>
</dbReference>
<dbReference type="InterPro" id="IPR019436">
    <property type="entry name" value="Say1-like"/>
</dbReference>
<dbReference type="PANTHER" id="PTHR48081:SF31">
    <property type="entry name" value="STERYL ACETYL HYDROLASE MUG81-RELATED"/>
    <property type="match status" value="1"/>
</dbReference>
<evidence type="ECO:0000313" key="3">
    <source>
        <dbReference type="Proteomes" id="UP000009328"/>
    </source>
</evidence>
<organism evidence="2 3">
    <name type="scientific">Wickerhamomyces ciferrii (strain ATCC 14091 / BCRC 22168 / CBS 111 / JCM 3599 / NBRC 0793 / NRRL Y-1031 F-60-10)</name>
    <name type="common">Yeast</name>
    <name type="synonym">Pichia ciferrii</name>
    <dbReference type="NCBI Taxonomy" id="1206466"/>
    <lineage>
        <taxon>Eukaryota</taxon>
        <taxon>Fungi</taxon>
        <taxon>Dikarya</taxon>
        <taxon>Ascomycota</taxon>
        <taxon>Saccharomycotina</taxon>
        <taxon>Saccharomycetes</taxon>
        <taxon>Phaffomycetales</taxon>
        <taxon>Wickerhamomycetaceae</taxon>
        <taxon>Wickerhamomyces</taxon>
    </lineage>
</organism>
<keyword evidence="3" id="KW-1185">Reference proteome</keyword>
<dbReference type="SUPFAM" id="SSF53474">
    <property type="entry name" value="alpha/beta-Hydrolases"/>
    <property type="match status" value="1"/>
</dbReference>
<evidence type="ECO:0000313" key="2">
    <source>
        <dbReference type="EMBL" id="CCH46951.1"/>
    </source>
</evidence>
<dbReference type="EMBL" id="CAIF01000290">
    <property type="protein sequence ID" value="CCH46951.1"/>
    <property type="molecule type" value="Genomic_DNA"/>
</dbReference>
<dbReference type="InterPro" id="IPR029058">
    <property type="entry name" value="AB_hydrolase_fold"/>
</dbReference>
<keyword evidence="1" id="KW-0378">Hydrolase</keyword>
<comment type="caution">
    <text evidence="2">The sequence shown here is derived from an EMBL/GenBank/DDBJ whole genome shotgun (WGS) entry which is preliminary data.</text>
</comment>
<dbReference type="InParanoid" id="K0KUR8"/>
<dbReference type="AlphaFoldDB" id="K0KUR8"/>
<dbReference type="Gene3D" id="3.40.50.1820">
    <property type="entry name" value="alpha/beta hydrolase"/>
    <property type="match status" value="1"/>
</dbReference>
<sequence length="348" mass="40746">MEQLTLDHLDHMDHTIPHKNIVFALAQGIWELPIFFYKSLTNKFYSNHSLGAKFEISLLKSFIKNLHYKQLQIFSPNKSIKYQLLQQSNNPKFEKFNNFAVEYLPGTIWLREIPDRTPQDPVILFYHGGAYLFQFRSDTHLKYLTKLVEKLPSNYSILLIDYPLQPHPTPLDYNLQLWDELFNNLNLENIITMGDSAGCNLILETIANLQQDEELGFKFPKICFKHVLISPWIDLSLNLPDPRITNLNNDILDPIWSRRWGEIYHNNSSSLINLEEFKFNKDLIQNSIIIVGELEILYEGVVKFSEKNGINYIVEKQGIHDQITMENLLGYKINGKIFNQIIDFIVEK</sequence>
<dbReference type="Proteomes" id="UP000009328">
    <property type="component" value="Unassembled WGS sequence"/>
</dbReference>
<protein>
    <recommendedName>
        <fullName evidence="4">Alpha/beta hydrolase fold-3 domain-containing protein</fullName>
    </recommendedName>
</protein>
<evidence type="ECO:0000256" key="1">
    <source>
        <dbReference type="ARBA" id="ARBA00022801"/>
    </source>
</evidence>
<dbReference type="GO" id="GO:0016787">
    <property type="term" value="F:hydrolase activity"/>
    <property type="evidence" value="ECO:0007669"/>
    <property type="project" value="UniProtKB-KW"/>
</dbReference>
<gene>
    <name evidence="2" type="ORF">BN7_6557</name>
</gene>
<dbReference type="HOGENOM" id="CLU_053543_0_0_1"/>
<dbReference type="Pfam" id="PF10340">
    <property type="entry name" value="Say1_Mug180"/>
    <property type="match status" value="1"/>
</dbReference>
<dbReference type="PANTHER" id="PTHR48081">
    <property type="entry name" value="AB HYDROLASE SUPERFAMILY PROTEIN C4A8.06C"/>
    <property type="match status" value="1"/>
</dbReference>
<evidence type="ECO:0008006" key="4">
    <source>
        <dbReference type="Google" id="ProtNLM"/>
    </source>
</evidence>
<name>K0KUR8_WICCF</name>
<proteinExistence type="predicted"/>
<reference evidence="2 3" key="1">
    <citation type="journal article" date="2012" name="Eukaryot. Cell">
        <title>Draft genome sequence of Wickerhamomyces ciferrii NRRL Y-1031 F-60-10.</title>
        <authorList>
            <person name="Schneider J."/>
            <person name="Andrea H."/>
            <person name="Blom J."/>
            <person name="Jaenicke S."/>
            <person name="Ruckert C."/>
            <person name="Schorsch C."/>
            <person name="Szczepanowski R."/>
            <person name="Farwick M."/>
            <person name="Goesmann A."/>
            <person name="Puhler A."/>
            <person name="Schaffer S."/>
            <person name="Tauch A."/>
            <person name="Kohler T."/>
            <person name="Brinkrolf K."/>
        </authorList>
    </citation>
    <scope>NUCLEOTIDE SEQUENCE [LARGE SCALE GENOMIC DNA]</scope>
    <source>
        <strain evidence="3">ATCC 14091 / BCRC 22168 / CBS 111 / JCM 3599 / NBRC 0793 / NRRL Y-1031 F-60-10</strain>
    </source>
</reference>
<accession>K0KUR8</accession>
<dbReference type="STRING" id="1206466.K0KUR8"/>